<comment type="caution">
    <text evidence="1">The sequence shown here is derived from an EMBL/GenBank/DDBJ whole genome shotgun (WGS) entry which is preliminary data.</text>
</comment>
<evidence type="ECO:0000313" key="2">
    <source>
        <dbReference type="Proteomes" id="UP001159363"/>
    </source>
</evidence>
<reference evidence="1 2" key="1">
    <citation type="submission" date="2023-02" db="EMBL/GenBank/DDBJ databases">
        <title>LHISI_Scaffold_Assembly.</title>
        <authorList>
            <person name="Stuart O.P."/>
            <person name="Cleave R."/>
            <person name="Magrath M.J.L."/>
            <person name="Mikheyev A.S."/>
        </authorList>
    </citation>
    <scope>NUCLEOTIDE SEQUENCE [LARGE SCALE GENOMIC DNA]</scope>
    <source>
        <strain evidence="1">Daus_M_001</strain>
        <tissue evidence="1">Leg muscle</tissue>
    </source>
</reference>
<proteinExistence type="predicted"/>
<dbReference type="Proteomes" id="UP001159363">
    <property type="component" value="Chromosome 7"/>
</dbReference>
<name>A0ABQ9GY73_9NEOP</name>
<organism evidence="1 2">
    <name type="scientific">Dryococelus australis</name>
    <dbReference type="NCBI Taxonomy" id="614101"/>
    <lineage>
        <taxon>Eukaryota</taxon>
        <taxon>Metazoa</taxon>
        <taxon>Ecdysozoa</taxon>
        <taxon>Arthropoda</taxon>
        <taxon>Hexapoda</taxon>
        <taxon>Insecta</taxon>
        <taxon>Pterygota</taxon>
        <taxon>Neoptera</taxon>
        <taxon>Polyneoptera</taxon>
        <taxon>Phasmatodea</taxon>
        <taxon>Verophasmatodea</taxon>
        <taxon>Anareolatae</taxon>
        <taxon>Phasmatidae</taxon>
        <taxon>Eurycanthinae</taxon>
        <taxon>Dryococelus</taxon>
    </lineage>
</organism>
<accession>A0ABQ9GY73</accession>
<protein>
    <submittedName>
        <fullName evidence="1">Uncharacterized protein</fullName>
    </submittedName>
</protein>
<sequence length="77" mass="8294">MLIGLNGSNLNILGIVQGNLKYKDCSCVKKLYVISGSDNVSLSNLTSEHLGLMGMSLFPVPLLDKYPDLGKPLSKIN</sequence>
<evidence type="ECO:0000313" key="1">
    <source>
        <dbReference type="EMBL" id="KAJ8876988.1"/>
    </source>
</evidence>
<keyword evidence="2" id="KW-1185">Reference proteome</keyword>
<dbReference type="EMBL" id="JARBHB010000008">
    <property type="protein sequence ID" value="KAJ8876988.1"/>
    <property type="molecule type" value="Genomic_DNA"/>
</dbReference>
<gene>
    <name evidence="1" type="ORF">PR048_021440</name>
</gene>